<name>A0A0E9R3B0_ANGAN</name>
<reference evidence="1" key="1">
    <citation type="submission" date="2014-11" db="EMBL/GenBank/DDBJ databases">
        <authorList>
            <person name="Amaro Gonzalez C."/>
        </authorList>
    </citation>
    <scope>NUCLEOTIDE SEQUENCE</scope>
</reference>
<evidence type="ECO:0000313" key="1">
    <source>
        <dbReference type="EMBL" id="JAH23661.1"/>
    </source>
</evidence>
<organism evidence="1">
    <name type="scientific">Anguilla anguilla</name>
    <name type="common">European freshwater eel</name>
    <name type="synonym">Muraena anguilla</name>
    <dbReference type="NCBI Taxonomy" id="7936"/>
    <lineage>
        <taxon>Eukaryota</taxon>
        <taxon>Metazoa</taxon>
        <taxon>Chordata</taxon>
        <taxon>Craniata</taxon>
        <taxon>Vertebrata</taxon>
        <taxon>Euteleostomi</taxon>
        <taxon>Actinopterygii</taxon>
        <taxon>Neopterygii</taxon>
        <taxon>Teleostei</taxon>
        <taxon>Anguilliformes</taxon>
        <taxon>Anguillidae</taxon>
        <taxon>Anguilla</taxon>
    </lineage>
</organism>
<protein>
    <submittedName>
        <fullName evidence="1">Uncharacterized protein</fullName>
    </submittedName>
</protein>
<reference evidence="1" key="2">
    <citation type="journal article" date="2015" name="Fish Shellfish Immunol.">
        <title>Early steps in the European eel (Anguilla anguilla)-Vibrio vulnificus interaction in the gills: Role of the RtxA13 toxin.</title>
        <authorList>
            <person name="Callol A."/>
            <person name="Pajuelo D."/>
            <person name="Ebbesson L."/>
            <person name="Teles M."/>
            <person name="MacKenzie S."/>
            <person name="Amaro C."/>
        </authorList>
    </citation>
    <scope>NUCLEOTIDE SEQUENCE</scope>
</reference>
<dbReference type="AlphaFoldDB" id="A0A0E9R3B0"/>
<accession>A0A0E9R3B0</accession>
<dbReference type="EMBL" id="GBXM01084916">
    <property type="protein sequence ID" value="JAH23661.1"/>
    <property type="molecule type" value="Transcribed_RNA"/>
</dbReference>
<sequence length="30" mass="3568">MSSFFKNKGKVRKELRSLLYKEGTRNSSYI</sequence>
<proteinExistence type="predicted"/>